<sequence length="154" mass="17715">MKDAKSVATTGPVATNKKARYDYHLMDRFEAGMVLQGTEVKAIRAGRMNLTDSYARVDGGEVFLIDAHIGPYEQGNRENHEPKRKRKLLLNRREIKQLEGKTRSTGMTIVPTKAYFSNGKVKVEIAMARGKHDYDKREDMRREVDRRAIQSYLR</sequence>
<dbReference type="GO" id="GO:0070930">
    <property type="term" value="P:trans-translation-dependent protein tagging"/>
    <property type="evidence" value="ECO:0007669"/>
    <property type="project" value="TreeGrafter"/>
</dbReference>
<gene>
    <name evidence="3" type="ORF">GBAR_LOCUS1605</name>
</gene>
<evidence type="ECO:0000313" key="4">
    <source>
        <dbReference type="Proteomes" id="UP001174909"/>
    </source>
</evidence>
<keyword evidence="4" id="KW-1185">Reference proteome</keyword>
<dbReference type="NCBIfam" id="NF003843">
    <property type="entry name" value="PRK05422.1"/>
    <property type="match status" value="1"/>
</dbReference>
<evidence type="ECO:0000256" key="1">
    <source>
        <dbReference type="ARBA" id="ARBA00022490"/>
    </source>
</evidence>
<keyword evidence="2" id="KW-0694">RNA-binding</keyword>
<dbReference type="Pfam" id="PF01668">
    <property type="entry name" value="SmpB"/>
    <property type="match status" value="1"/>
</dbReference>
<accession>A0AA35QXD7</accession>
<dbReference type="SUPFAM" id="SSF74982">
    <property type="entry name" value="Small protein B (SmpB)"/>
    <property type="match status" value="1"/>
</dbReference>
<dbReference type="Gene3D" id="2.40.280.10">
    <property type="match status" value="1"/>
</dbReference>
<dbReference type="PROSITE" id="PS01317">
    <property type="entry name" value="SSRP"/>
    <property type="match status" value="1"/>
</dbReference>
<keyword evidence="1" id="KW-0963">Cytoplasm</keyword>
<name>A0AA35QXD7_GEOBA</name>
<dbReference type="GO" id="GO:0003723">
    <property type="term" value="F:RNA binding"/>
    <property type="evidence" value="ECO:0007669"/>
    <property type="project" value="UniProtKB-KW"/>
</dbReference>
<dbReference type="EMBL" id="CASHTH010000237">
    <property type="protein sequence ID" value="CAI7995055.1"/>
    <property type="molecule type" value="Genomic_DNA"/>
</dbReference>
<dbReference type="HAMAP" id="MF_00023">
    <property type="entry name" value="SmpB"/>
    <property type="match status" value="1"/>
</dbReference>
<comment type="caution">
    <text evidence="3">The sequence shown here is derived from an EMBL/GenBank/DDBJ whole genome shotgun (WGS) entry which is preliminary data.</text>
</comment>
<dbReference type="InterPro" id="IPR023620">
    <property type="entry name" value="SmpB"/>
</dbReference>
<reference evidence="3" key="1">
    <citation type="submission" date="2023-03" db="EMBL/GenBank/DDBJ databases">
        <authorList>
            <person name="Steffen K."/>
            <person name="Cardenas P."/>
        </authorList>
    </citation>
    <scope>NUCLEOTIDE SEQUENCE</scope>
</reference>
<dbReference type="AlphaFoldDB" id="A0AA35QXD7"/>
<evidence type="ECO:0000256" key="2">
    <source>
        <dbReference type="ARBA" id="ARBA00022884"/>
    </source>
</evidence>
<dbReference type="Proteomes" id="UP001174909">
    <property type="component" value="Unassembled WGS sequence"/>
</dbReference>
<dbReference type="PANTHER" id="PTHR30308:SF2">
    <property type="entry name" value="SSRA-BINDING PROTEIN"/>
    <property type="match status" value="1"/>
</dbReference>
<dbReference type="NCBIfam" id="TIGR00086">
    <property type="entry name" value="smpB"/>
    <property type="match status" value="1"/>
</dbReference>
<organism evidence="3 4">
    <name type="scientific">Geodia barretti</name>
    <name type="common">Barrett's horny sponge</name>
    <dbReference type="NCBI Taxonomy" id="519541"/>
    <lineage>
        <taxon>Eukaryota</taxon>
        <taxon>Metazoa</taxon>
        <taxon>Porifera</taxon>
        <taxon>Demospongiae</taxon>
        <taxon>Heteroscleromorpha</taxon>
        <taxon>Tetractinellida</taxon>
        <taxon>Astrophorina</taxon>
        <taxon>Geodiidae</taxon>
        <taxon>Geodia</taxon>
    </lineage>
</organism>
<dbReference type="CDD" id="cd09294">
    <property type="entry name" value="SmpB"/>
    <property type="match status" value="1"/>
</dbReference>
<dbReference type="InterPro" id="IPR020081">
    <property type="entry name" value="SsrA-bd_prot_CS"/>
</dbReference>
<dbReference type="GO" id="GO:0005829">
    <property type="term" value="C:cytosol"/>
    <property type="evidence" value="ECO:0007669"/>
    <property type="project" value="TreeGrafter"/>
</dbReference>
<proteinExistence type="inferred from homology"/>
<dbReference type="InterPro" id="IPR000037">
    <property type="entry name" value="SsrA-bd_prot"/>
</dbReference>
<protein>
    <submittedName>
        <fullName evidence="3">SsrA-binding protein</fullName>
    </submittedName>
</protein>
<dbReference type="PANTHER" id="PTHR30308">
    <property type="entry name" value="TMRNA-BINDING COMPONENT OF TRANS-TRANSLATION TAGGING COMPLEX"/>
    <property type="match status" value="1"/>
</dbReference>
<evidence type="ECO:0000313" key="3">
    <source>
        <dbReference type="EMBL" id="CAI7995055.1"/>
    </source>
</evidence>